<keyword evidence="3" id="KW-0812">Transmembrane</keyword>
<dbReference type="EMBL" id="JARQDV010000001">
    <property type="protein sequence ID" value="MDT2963286.1"/>
    <property type="molecule type" value="Genomic_DNA"/>
</dbReference>
<keyword evidence="4" id="KW-0645">Protease</keyword>
<protein>
    <submittedName>
        <fullName evidence="4">Serine protease</fullName>
    </submittedName>
</protein>
<dbReference type="RefSeq" id="WP_270289988.1">
    <property type="nucleotide sequence ID" value="NZ_JALKPN010000002.1"/>
</dbReference>
<dbReference type="GO" id="GO:0008233">
    <property type="term" value="F:peptidase activity"/>
    <property type="evidence" value="ECO:0007669"/>
    <property type="project" value="UniProtKB-KW"/>
</dbReference>
<keyword evidence="1" id="KW-0175">Coiled coil</keyword>
<dbReference type="Gene3D" id="2.60.40.10">
    <property type="entry name" value="Immunoglobulins"/>
    <property type="match status" value="1"/>
</dbReference>
<evidence type="ECO:0000256" key="3">
    <source>
        <dbReference type="SAM" id="Phobius"/>
    </source>
</evidence>
<organism evidence="4 5">
    <name type="scientific">Enterococcus casseliflavus</name>
    <name type="common">Enterococcus flavescens</name>
    <dbReference type="NCBI Taxonomy" id="37734"/>
    <lineage>
        <taxon>Bacteria</taxon>
        <taxon>Bacillati</taxon>
        <taxon>Bacillota</taxon>
        <taxon>Bacilli</taxon>
        <taxon>Lactobacillales</taxon>
        <taxon>Enterococcaceae</taxon>
        <taxon>Enterococcus</taxon>
    </lineage>
</organism>
<feature type="coiled-coil region" evidence="1">
    <location>
        <begin position="229"/>
        <end position="265"/>
    </location>
</feature>
<dbReference type="Proteomes" id="UP001268896">
    <property type="component" value="Unassembled WGS sequence"/>
</dbReference>
<evidence type="ECO:0000256" key="2">
    <source>
        <dbReference type="SAM" id="MobiDB-lite"/>
    </source>
</evidence>
<proteinExistence type="predicted"/>
<dbReference type="InterPro" id="IPR013783">
    <property type="entry name" value="Ig-like_fold"/>
</dbReference>
<keyword evidence="3" id="KW-1133">Transmembrane helix</keyword>
<sequence>MGMFIFVIGFLTMVVSGIFFILGLIKKKPLRNKIVIFMGGFLLLIGGALLTPAATPELHIDEAELVTNEQGEAAITGRTNPEAQLTINGVEVSLADETFSYAVQLEDEEEQEFTLQASMGGITKEEVVTVKPSRAFLASLQAEKQEQEALVKAETALALAETQPNQKNYDEAVTLIHALSKTYEDLATRLAVVEDHLAIGKALDTAEASLERSDFDQAKELVAQAVLNKETFESRLSTVETKISEKEAEALVAEAVQAVEAAEAEPTKDTLARAEDAVARLKTPDEELAARTKTVAQTITANEQAAAQAKAEEERQAAAAVPEENQPAAASNQAQTSVLVTPTGSKYHTRKCGNGTYTPATLAEAQSRGLTPCAKCFP</sequence>
<gene>
    <name evidence="4" type="ORF">P7I32_01585</name>
</gene>
<dbReference type="GO" id="GO:0006508">
    <property type="term" value="P:proteolysis"/>
    <property type="evidence" value="ECO:0007669"/>
    <property type="project" value="UniProtKB-KW"/>
</dbReference>
<evidence type="ECO:0000313" key="4">
    <source>
        <dbReference type="EMBL" id="MDT2963286.1"/>
    </source>
</evidence>
<keyword evidence="3" id="KW-0472">Membrane</keyword>
<dbReference type="AlphaFoldDB" id="A0AAW8UNG2"/>
<keyword evidence="4" id="KW-0378">Hydrolase</keyword>
<name>A0AAW8UNG2_ENTCA</name>
<feature type="transmembrane region" description="Helical" evidence="3">
    <location>
        <begin position="34"/>
        <end position="54"/>
    </location>
</feature>
<evidence type="ECO:0000256" key="1">
    <source>
        <dbReference type="SAM" id="Coils"/>
    </source>
</evidence>
<feature type="transmembrane region" description="Helical" evidence="3">
    <location>
        <begin position="6"/>
        <end position="25"/>
    </location>
</feature>
<reference evidence="4" key="1">
    <citation type="submission" date="2023-03" db="EMBL/GenBank/DDBJ databases">
        <authorList>
            <person name="Shen W."/>
            <person name="Cai J."/>
        </authorList>
    </citation>
    <scope>NUCLEOTIDE SEQUENCE</scope>
    <source>
        <strain evidence="4">K72-2</strain>
    </source>
</reference>
<feature type="region of interest" description="Disordered" evidence="2">
    <location>
        <begin position="307"/>
        <end position="337"/>
    </location>
</feature>
<accession>A0AAW8UNG2</accession>
<comment type="caution">
    <text evidence="4">The sequence shown here is derived from an EMBL/GenBank/DDBJ whole genome shotgun (WGS) entry which is preliminary data.</text>
</comment>
<evidence type="ECO:0000313" key="5">
    <source>
        <dbReference type="Proteomes" id="UP001268896"/>
    </source>
</evidence>
<feature type="compositionally biased region" description="Polar residues" evidence="2">
    <location>
        <begin position="328"/>
        <end position="337"/>
    </location>
</feature>